<dbReference type="SUPFAM" id="SSF53300">
    <property type="entry name" value="vWA-like"/>
    <property type="match status" value="10"/>
</dbReference>
<feature type="domain" description="BPTI/Kunitz inhibitor" evidence="9">
    <location>
        <begin position="2645"/>
        <end position="2695"/>
    </location>
</feature>
<dbReference type="PROSITE" id="PS50279">
    <property type="entry name" value="BPTI_KUNITZ_2"/>
    <property type="match status" value="2"/>
</dbReference>
<feature type="domain" description="VWFA" evidence="8">
    <location>
        <begin position="811"/>
        <end position="987"/>
    </location>
</feature>
<evidence type="ECO:0000256" key="5">
    <source>
        <dbReference type="ARBA" id="ARBA00023157"/>
    </source>
</evidence>
<evidence type="ECO:0000256" key="6">
    <source>
        <dbReference type="SAM" id="MobiDB-lite"/>
    </source>
</evidence>
<dbReference type="CDD" id="cd00063">
    <property type="entry name" value="FN3"/>
    <property type="match status" value="1"/>
</dbReference>
<dbReference type="InterPro" id="IPR020901">
    <property type="entry name" value="Prtase_inh_Kunz-CS"/>
</dbReference>
<dbReference type="PRINTS" id="PR00453">
    <property type="entry name" value="VWFADOMAIN"/>
</dbReference>
<dbReference type="Gene3D" id="3.40.50.410">
    <property type="entry name" value="von Willebrand factor, type A domain"/>
    <property type="match status" value="9"/>
</dbReference>
<dbReference type="GO" id="GO:0004867">
    <property type="term" value="F:serine-type endopeptidase inhibitor activity"/>
    <property type="evidence" value="ECO:0007669"/>
    <property type="project" value="InterPro"/>
</dbReference>
<feature type="domain" description="VWFA" evidence="8">
    <location>
        <begin position="1013"/>
        <end position="1189"/>
    </location>
</feature>
<dbReference type="Pfam" id="PF00014">
    <property type="entry name" value="Kunitz_BPTI"/>
    <property type="match status" value="2"/>
</dbReference>
<dbReference type="GeneTree" id="ENSGT00940000156462"/>
<feature type="domain" description="VWFA" evidence="8">
    <location>
        <begin position="603"/>
        <end position="779"/>
    </location>
</feature>
<dbReference type="InterPro" id="IPR008160">
    <property type="entry name" value="Collagen"/>
</dbReference>
<reference evidence="11" key="1">
    <citation type="submission" date="2023-05" db="EMBL/GenBank/DDBJ databases">
        <title>High-quality long-read genome of Scophthalmus maximus.</title>
        <authorList>
            <person name="Lien S."/>
            <person name="Martinez P."/>
        </authorList>
    </citation>
    <scope>NUCLEOTIDE SEQUENCE [LARGE SCALE GENOMIC DNA]</scope>
</reference>
<dbReference type="InterPro" id="IPR036116">
    <property type="entry name" value="FN3_sf"/>
</dbReference>
<dbReference type="PROSITE" id="PS50853">
    <property type="entry name" value="FN3"/>
    <property type="match status" value="1"/>
</dbReference>
<feature type="domain" description="VWFA" evidence="8">
    <location>
        <begin position="27"/>
        <end position="199"/>
    </location>
</feature>
<dbReference type="SMART" id="SM00327">
    <property type="entry name" value="VWA"/>
    <property type="match status" value="10"/>
</dbReference>
<keyword evidence="4" id="KW-0176">Collagen</keyword>
<dbReference type="PRINTS" id="PR00759">
    <property type="entry name" value="BASICPTASE"/>
</dbReference>
<feature type="domain" description="VWFA" evidence="8">
    <location>
        <begin position="1213"/>
        <end position="1389"/>
    </location>
</feature>
<evidence type="ECO:0000259" key="9">
    <source>
        <dbReference type="PROSITE" id="PS50279"/>
    </source>
</evidence>
<dbReference type="GO" id="GO:0007155">
    <property type="term" value="P:cell adhesion"/>
    <property type="evidence" value="ECO:0007669"/>
    <property type="project" value="UniProtKB-KW"/>
</dbReference>
<feature type="region of interest" description="Disordered" evidence="6">
    <location>
        <begin position="1615"/>
        <end position="1679"/>
    </location>
</feature>
<dbReference type="SMART" id="SM00131">
    <property type="entry name" value="KU"/>
    <property type="match status" value="2"/>
</dbReference>
<dbReference type="Pfam" id="PF01391">
    <property type="entry name" value="Collagen"/>
    <property type="match status" value="2"/>
</dbReference>
<dbReference type="Pfam" id="PF00092">
    <property type="entry name" value="VWA"/>
    <property type="match status" value="10"/>
</dbReference>
<evidence type="ECO:0000259" key="10">
    <source>
        <dbReference type="PROSITE" id="PS50853"/>
    </source>
</evidence>
<feature type="domain" description="VWFA" evidence="8">
    <location>
        <begin position="1917"/>
        <end position="2058"/>
    </location>
</feature>
<dbReference type="Ensembl" id="ENSSMAT00000036533.1">
    <property type="protein sequence ID" value="ENSSMAP00000035116.1"/>
    <property type="gene ID" value="ENSSMAG00000000810.2"/>
</dbReference>
<dbReference type="InterPro" id="IPR013783">
    <property type="entry name" value="Ig-like_fold"/>
</dbReference>
<dbReference type="SMART" id="SM00060">
    <property type="entry name" value="FN3"/>
    <property type="match status" value="1"/>
</dbReference>
<dbReference type="InterPro" id="IPR050525">
    <property type="entry name" value="ECM_Assembly_Org"/>
</dbReference>
<evidence type="ECO:0000256" key="3">
    <source>
        <dbReference type="ARBA" id="ARBA00022889"/>
    </source>
</evidence>
<feature type="domain" description="BPTI/Kunitz inhibitor" evidence="9">
    <location>
        <begin position="2575"/>
        <end position="2626"/>
    </location>
</feature>
<keyword evidence="2" id="KW-0272">Extracellular matrix</keyword>
<dbReference type="PANTHER" id="PTHR24020:SF84">
    <property type="entry name" value="VWFA DOMAIN-CONTAINING PROTEIN"/>
    <property type="match status" value="1"/>
</dbReference>
<dbReference type="Gene3D" id="4.10.410.10">
    <property type="entry name" value="Pancreatic trypsin inhibitor Kunitz domain"/>
    <property type="match status" value="2"/>
</dbReference>
<dbReference type="Pfam" id="PF00041">
    <property type="entry name" value="fn3"/>
    <property type="match status" value="1"/>
</dbReference>
<dbReference type="Gene3D" id="2.60.40.10">
    <property type="entry name" value="Immunoglobulins"/>
    <property type="match status" value="1"/>
</dbReference>
<evidence type="ECO:0000256" key="4">
    <source>
        <dbReference type="ARBA" id="ARBA00023119"/>
    </source>
</evidence>
<gene>
    <name evidence="11" type="primary">COL6A3</name>
</gene>
<dbReference type="SUPFAM" id="SSF57362">
    <property type="entry name" value="BPTI-like"/>
    <property type="match status" value="2"/>
</dbReference>
<evidence type="ECO:0000313" key="11">
    <source>
        <dbReference type="Ensembl" id="ENSSMAP00000035116.1"/>
    </source>
</evidence>
<sequence>MTRPKRILYSFWMVLMAQGMKLPRGRDVVFLLDGSDGTRAGFPAMRDFVQRVVETLSVDDNKDRVSVVQYSRDPTVQFYLNTYTTKGEILDTLRDLRHKGGRPLNTGAALQYLRDNVFTVSAGSRRPEGVPQVLILLSGGRSFDSVDAPASALKKLGVLTFAIGTRSSDSRELQNIAHDPSYALSVSEFTDLPSVQQQLQDSVEAAVIDVTPESPTVLGMLPTKKDIVFLLDGSDGTRNGFPAMRNFVERVVEKLNVGENKDRVSVVQYSRDAEGLRHRGGRPLNTGAALQYVRENNVFTNSSGSRRLQGVPQMLILLNGGRSFDNVDTPASALKQQGIFVIGIGTRNSDIKEMQKISYDPSLALAVSEFTDLPSIQEQLSSVMSTVVVRATPVTPTKLPTGRDVVFLLDGSDGTRAGFPAMRDFVQRVVETLSVDDNKDRVSVVQYSRDPTVQFYLNTYTTKGEILDTLRDLRHKGGRPLNTGAALQYLRDNVFTVSAGSRRPEGVPQMLILLSGGRSFDSVDAPASALKKLGVLTFAIGTRSSDSRELQNIAHDPSYALSVSEFTDLPSVQQQLQASVEAAVIDITFSPFLKAESQGPRKDIVFLVDGSDGVGREFPIIQDFIRRVVESLNVGENKIRIGVVQYGDFAEADMYLNSHTTKEGVLNAVRGIRQRGGRQRNLGQALQFLSQDVLTAARGSRKQEGVPQFVIVVSSGSSTDDISRAASSLKQSRVLPFSIGTRDVNPTELRVVSYVPNFAFSVDDLPGLYTVQENLITSITELSEDDIARMRPEFPTYEVITPAPTGGEKRDVVFLIDGTTAVRSEFPSIREMIRRVVDKLDVGLDKVRVSVVQYSDDPTLEFLLNEFSTKEEVRQAVIKLRSKGGNRLNTGRALEWVSRNIYQRSAGSRIEDGVPQFLILVTGGKSTDDVYTPADQLKRNRIAPLAIGSRNADPDELKQISLKPELVYTVDSFQQLPNVESQLIDSVKTISTADIISNYSPPVDVFLNLGRKDIIFLIDGSDNTAAAGIAHIRDFILNIVQQLDVQPDQVRVSVVQYADKVKTEFSLNSHNNKPAVISAIKRLRQMGGRSSDLADAINYVIQKELKPSSGVRFAEASQHLVVLTGGRSPQDVSLYGPLLKGSRVNCIGVGAGGADTRQLTQIATTSDDVLQVPSFPGLPAIKERLIARLSGNIPEEQPTDPYDPSLPPPKKADIVFLVDGSINLGRENFNEVMSFIITLIDLFFNERDNLRIGLAHYAADVTDVFYLNTYKNKQDIVSGIGKAEYKGGRKINTGAAIRYVQDVHFTKEKGSRMDEGTAQILMLITGGRSADDSKTAALGLKKKGVRVFAVGVGDIENELENIASESSTVARASIFQELSELNEQILETLDDEVKGKLCVGVQEKPTTCNVEVLVGFDVSAQNIFSAQTNLQSKMGAILQRISKMASISCSSGQIPSVQVGMLAVDSASEPVQLDFTDNADELFEAFRALRNRGPFVLNGETISAYTNRFKTRQDNVVKVVIHLTDGLDAPYAEMKRRVEELRLSGVNSFILVGLERVPKFEEALLLEYGRGFRYTRPLRVNIMDLDYELMEELDNIAERECCGVPCKCTGTRGDRGGVGLPGSKGSSGSPGSQGHPGDEGGPGERGSPGVNGTQGFQGCPGQRGVKGSRGYSGEKGEFGEIGLDGINGEEVRVDTFLINIFNCFQGPKGAKGQAGDGGEVGIRGDPVSIMETDFSGEPGEDGKKGSPGEIGRRGADGRRGSPGQPGNPGKPGADGVQGEPGIGGSRGPPGPNGAPGPRGEDGNPGPRGPGGNPGPAGEKGRRGALGRKVLSGTSFHAQQWHSTILKIHFVHVLCPAKMFYHTFFHFLHQLAVMVSTKKRSFQYIITVCMVFTIRQKIKSSSLCTMLGQAECPLYPTELAFALDASQNVDRRAFNNMRDTVLRLVRNITISESNCPRGARVAMTLYNSEVTTEVRFADAMKKRALVQRIEGLQTLQTSKERSLPTAMSFVAQNTFKRVRSGFLMRKVAIFFVGGSLGQAQGVTNAALRLHDAGIATLFLVNREERALSKALQVNNTALAQVIVLPSPGSAQYNSVIQKVINCHVCLDVCSPDQMCDYVPPSASRDRRSSTTDVDIDLAFVLDSSESTYPTVFTEIKRYVAQIVEHLEVSSAPTSSVHQARVSVIQQAPYEFLQNKTGLPIHVDIGLTEHQSAQDIVRFLLEKTPQLEGGRALAAAIESTVELVFDKAPLQRDRKVLMLFVTGSVEEDEEQLARIATEVKCRGFFLVILGVGEKLSAGDTRVLSRMASEPSDVFFKRLDSISQFYDKHIQTFSKLLPKYISIENAFYMSPEVSKNCKWFQSDQPLKNPFTTSQQQEKHQKHHENHQAVHQRKHKDAAELHVSNVTASSLKLRWSSPDPKLFVYFEVVVTRLPDHALVLKTNVSGTELSVDNLQSAQTYHAVVTAHTADGQVVSSRKGIITTSKSKQTPTHMQNIVGTPDPSVECHVECYFFSSVRMNHISTETHLNPRLYSEHHYCCLSCVVVDLILTQSHPLSLSVLHHCCCFFACCNVNEFADPCSLDSDPGMPCKEYQAKWSFDRKNGICTQFWYGGCGGNENRFNTETLCLKNCMRSGKWLLLPAASTAVDICQLPKEEGACAKFVLKWHYDAPSKSCMRFWYGGCGGNQNRFETFEQCVKACGKPAPVNQGVIAAIRT</sequence>
<dbReference type="PROSITE" id="PS00280">
    <property type="entry name" value="BPTI_KUNITZ_1"/>
    <property type="match status" value="2"/>
</dbReference>
<evidence type="ECO:0000259" key="8">
    <source>
        <dbReference type="PROSITE" id="PS50234"/>
    </source>
</evidence>
<feature type="signal peptide" evidence="7">
    <location>
        <begin position="1"/>
        <end position="19"/>
    </location>
</feature>
<comment type="subcellular location">
    <subcellularLocation>
        <location evidence="1">Secreted</location>
        <location evidence="1">Extracellular space</location>
        <location evidence="1">Extracellular matrix</location>
    </subcellularLocation>
</comment>
<dbReference type="InterPro" id="IPR036880">
    <property type="entry name" value="Kunitz_BPTI_sf"/>
</dbReference>
<feature type="compositionally biased region" description="Gly residues" evidence="6">
    <location>
        <begin position="1712"/>
        <end position="1721"/>
    </location>
</feature>
<dbReference type="InterPro" id="IPR002035">
    <property type="entry name" value="VWF_A"/>
</dbReference>
<keyword evidence="5" id="KW-1015">Disulfide bond</keyword>
<dbReference type="Proteomes" id="UP000694558">
    <property type="component" value="Chromosome 14"/>
</dbReference>
<feature type="compositionally biased region" description="Gly residues" evidence="6">
    <location>
        <begin position="1778"/>
        <end position="1787"/>
    </location>
</feature>
<dbReference type="InterPro" id="IPR036465">
    <property type="entry name" value="vWFA_dom_sf"/>
</dbReference>
<keyword evidence="3" id="KW-0130">Cell adhesion</keyword>
<dbReference type="CDD" id="cd01450">
    <property type="entry name" value="vWFA_subfamily_ECM"/>
    <property type="match status" value="2"/>
</dbReference>
<feature type="chain" id="PRO_5047277068" evidence="7">
    <location>
        <begin position="20"/>
        <end position="2711"/>
    </location>
</feature>
<name>A0A8D3BJA8_SCOMX</name>
<evidence type="ECO:0000256" key="7">
    <source>
        <dbReference type="SAM" id="SignalP"/>
    </source>
</evidence>
<feature type="domain" description="VWFA" evidence="8">
    <location>
        <begin position="2135"/>
        <end position="2334"/>
    </location>
</feature>
<feature type="domain" description="VWFA" evidence="8">
    <location>
        <begin position="404"/>
        <end position="576"/>
    </location>
</feature>
<keyword evidence="7" id="KW-0732">Signal</keyword>
<dbReference type="PROSITE" id="PS50234">
    <property type="entry name" value="VWFA"/>
    <property type="match status" value="9"/>
</dbReference>
<dbReference type="GO" id="GO:0005581">
    <property type="term" value="C:collagen trimer"/>
    <property type="evidence" value="ECO:0007669"/>
    <property type="project" value="UniProtKB-KW"/>
</dbReference>
<feature type="region of interest" description="Disordered" evidence="6">
    <location>
        <begin position="1708"/>
        <end position="1822"/>
    </location>
</feature>
<evidence type="ECO:0000313" key="12">
    <source>
        <dbReference type="Proteomes" id="UP000694558"/>
    </source>
</evidence>
<feature type="compositionally biased region" description="Basic and acidic residues" evidence="6">
    <location>
        <begin position="1740"/>
        <end position="1759"/>
    </location>
</feature>
<accession>A0A8D3BJA8</accession>
<feature type="domain" description="VWFA" evidence="8">
    <location>
        <begin position="226"/>
        <end position="380"/>
    </location>
</feature>
<feature type="compositionally biased region" description="Low complexity" evidence="6">
    <location>
        <begin position="1623"/>
        <end position="1635"/>
    </location>
</feature>
<dbReference type="SUPFAM" id="SSF49265">
    <property type="entry name" value="Fibronectin type III"/>
    <property type="match status" value="1"/>
</dbReference>
<protein>
    <submittedName>
        <fullName evidence="11">Collagen type VI alpha 3 chain</fullName>
    </submittedName>
</protein>
<evidence type="ECO:0000256" key="1">
    <source>
        <dbReference type="ARBA" id="ARBA00004498"/>
    </source>
</evidence>
<feature type="domain" description="Fibronectin type-III" evidence="10">
    <location>
        <begin position="2393"/>
        <end position="2482"/>
    </location>
</feature>
<dbReference type="CDD" id="cd22635">
    <property type="entry name" value="Kunitz_papilin"/>
    <property type="match status" value="1"/>
</dbReference>
<evidence type="ECO:0000256" key="2">
    <source>
        <dbReference type="ARBA" id="ARBA00022530"/>
    </source>
</evidence>
<keyword evidence="2" id="KW-0964">Secreted</keyword>
<proteinExistence type="predicted"/>
<dbReference type="CDD" id="cd22629">
    <property type="entry name" value="Kunitz_collagen_alpha3_VI"/>
    <property type="match status" value="1"/>
</dbReference>
<dbReference type="PANTHER" id="PTHR24020">
    <property type="entry name" value="COLLAGEN ALPHA"/>
    <property type="match status" value="1"/>
</dbReference>
<dbReference type="InterPro" id="IPR002223">
    <property type="entry name" value="Kunitz_BPTI"/>
</dbReference>
<organism evidence="11 12">
    <name type="scientific">Scophthalmus maximus</name>
    <name type="common">Turbot</name>
    <name type="synonym">Psetta maxima</name>
    <dbReference type="NCBI Taxonomy" id="52904"/>
    <lineage>
        <taxon>Eukaryota</taxon>
        <taxon>Metazoa</taxon>
        <taxon>Chordata</taxon>
        <taxon>Craniata</taxon>
        <taxon>Vertebrata</taxon>
        <taxon>Euteleostomi</taxon>
        <taxon>Actinopterygii</taxon>
        <taxon>Neopterygii</taxon>
        <taxon>Teleostei</taxon>
        <taxon>Neoteleostei</taxon>
        <taxon>Acanthomorphata</taxon>
        <taxon>Carangaria</taxon>
        <taxon>Pleuronectiformes</taxon>
        <taxon>Pleuronectoidei</taxon>
        <taxon>Scophthalmidae</taxon>
        <taxon>Scophthalmus</taxon>
    </lineage>
</organism>
<dbReference type="InterPro" id="IPR003961">
    <property type="entry name" value="FN3_dom"/>
</dbReference>
<reference evidence="11" key="2">
    <citation type="submission" date="2025-08" db="UniProtKB">
        <authorList>
            <consortium name="Ensembl"/>
        </authorList>
    </citation>
    <scope>IDENTIFICATION</scope>
</reference>